<protein>
    <recommendedName>
        <fullName evidence="11">glutaryl-CoA dehydrogenase (ETF)</fullName>
        <ecNumber evidence="11">1.3.8.6</ecNumber>
    </recommendedName>
</protein>
<dbReference type="Gene3D" id="1.20.140.10">
    <property type="entry name" value="Butyryl-CoA Dehydrogenase, subunit A, domain 3"/>
    <property type="match status" value="1"/>
</dbReference>
<feature type="domain" description="Acyl-CoA oxidase/dehydrogenase middle" evidence="15">
    <location>
        <begin position="156"/>
        <end position="247"/>
    </location>
</feature>
<comment type="similarity">
    <text evidence="3 13">Belongs to the acyl-CoA dehydrogenase family.</text>
</comment>
<dbReference type="GO" id="GO:0000062">
    <property type="term" value="F:fatty-acyl-CoA binding"/>
    <property type="evidence" value="ECO:0007669"/>
    <property type="project" value="TreeGrafter"/>
</dbReference>
<feature type="domain" description="Acyl-CoA dehydrogenase/oxidase N-terminal" evidence="16">
    <location>
        <begin position="41"/>
        <end position="152"/>
    </location>
</feature>
<evidence type="ECO:0000256" key="4">
    <source>
        <dbReference type="ARBA" id="ARBA00022630"/>
    </source>
</evidence>
<dbReference type="InterPro" id="IPR009100">
    <property type="entry name" value="AcylCoA_DH/oxidase_NM_dom_sf"/>
</dbReference>
<dbReference type="FunFam" id="1.10.540.10:FF:000026">
    <property type="entry name" value="Acyl-CoA dehydrogenase medium chain"/>
    <property type="match status" value="1"/>
</dbReference>
<dbReference type="GeneID" id="14907434"/>
<dbReference type="SUPFAM" id="SSF56645">
    <property type="entry name" value="Acyl-CoA dehydrogenase NM domain-like"/>
    <property type="match status" value="1"/>
</dbReference>
<evidence type="ECO:0000259" key="14">
    <source>
        <dbReference type="Pfam" id="PF00441"/>
    </source>
</evidence>
<dbReference type="EMBL" id="GL983890">
    <property type="protein sequence ID" value="EGR31294.1"/>
    <property type="molecule type" value="Genomic_DNA"/>
</dbReference>
<dbReference type="InterPro" id="IPR006089">
    <property type="entry name" value="Acyl-CoA_DH_CS"/>
</dbReference>
<dbReference type="GO" id="GO:0033539">
    <property type="term" value="P:fatty acid beta-oxidation using acyl-CoA dehydrogenase"/>
    <property type="evidence" value="ECO:0007669"/>
    <property type="project" value="TreeGrafter"/>
</dbReference>
<dbReference type="STRING" id="857967.G0QU10"/>
<dbReference type="InterPro" id="IPR013786">
    <property type="entry name" value="AcylCoA_DH/ox_N"/>
</dbReference>
<comment type="pathway">
    <text evidence="9">Amino-acid metabolism; lysine degradation.</text>
</comment>
<feature type="domain" description="Acyl-CoA dehydrogenase/oxidase C-terminal" evidence="14">
    <location>
        <begin position="260"/>
        <end position="405"/>
    </location>
</feature>
<dbReference type="Gene3D" id="2.40.110.10">
    <property type="entry name" value="Butyryl-CoA Dehydrogenase, subunit A, domain 2"/>
    <property type="match status" value="1"/>
</dbReference>
<dbReference type="AlphaFoldDB" id="G0QU10"/>
<dbReference type="OMA" id="HMMNLES"/>
<evidence type="ECO:0000259" key="16">
    <source>
        <dbReference type="Pfam" id="PF02771"/>
    </source>
</evidence>
<evidence type="ECO:0000256" key="10">
    <source>
        <dbReference type="ARBA" id="ARBA00037927"/>
    </source>
</evidence>
<evidence type="ECO:0000256" key="5">
    <source>
        <dbReference type="ARBA" id="ARBA00022827"/>
    </source>
</evidence>
<reference evidence="17 18" key="1">
    <citation type="submission" date="2011-07" db="EMBL/GenBank/DDBJ databases">
        <authorList>
            <person name="Coyne R."/>
            <person name="Brami D."/>
            <person name="Johnson J."/>
            <person name="Hostetler J."/>
            <person name="Hannick L."/>
            <person name="Clark T."/>
            <person name="Cassidy-Hanley D."/>
            <person name="Inman J."/>
        </authorList>
    </citation>
    <scope>NUCLEOTIDE SEQUENCE [LARGE SCALE GENOMIC DNA]</scope>
    <source>
        <strain evidence="17 18">G5</strain>
    </source>
</reference>
<evidence type="ECO:0000259" key="15">
    <source>
        <dbReference type="Pfam" id="PF02770"/>
    </source>
</evidence>
<evidence type="ECO:0000256" key="9">
    <source>
        <dbReference type="ARBA" id="ARBA00037899"/>
    </source>
</evidence>
<evidence type="ECO:0000256" key="6">
    <source>
        <dbReference type="ARBA" id="ARBA00022946"/>
    </source>
</evidence>
<keyword evidence="8" id="KW-0496">Mitochondrion</keyword>
<dbReference type="GO" id="GO:0046949">
    <property type="term" value="P:fatty-acyl-CoA biosynthetic process"/>
    <property type="evidence" value="ECO:0007669"/>
    <property type="project" value="TreeGrafter"/>
</dbReference>
<evidence type="ECO:0000256" key="7">
    <source>
        <dbReference type="ARBA" id="ARBA00023002"/>
    </source>
</evidence>
<keyword evidence="6" id="KW-0809">Transit peptide</keyword>
<dbReference type="InterPro" id="IPR036250">
    <property type="entry name" value="AcylCo_DH-like_C"/>
</dbReference>
<dbReference type="InterPro" id="IPR052033">
    <property type="entry name" value="Glutaryl-CoA_DH_mitochondrial"/>
</dbReference>
<evidence type="ECO:0000256" key="11">
    <source>
        <dbReference type="ARBA" id="ARBA00039033"/>
    </source>
</evidence>
<dbReference type="GO" id="GO:0005759">
    <property type="term" value="C:mitochondrial matrix"/>
    <property type="evidence" value="ECO:0007669"/>
    <property type="project" value="UniProtKB-SubCell"/>
</dbReference>
<keyword evidence="18" id="KW-1185">Reference proteome</keyword>
<dbReference type="Pfam" id="PF02770">
    <property type="entry name" value="Acyl-CoA_dh_M"/>
    <property type="match status" value="1"/>
</dbReference>
<dbReference type="InterPro" id="IPR009075">
    <property type="entry name" value="AcylCo_DH/oxidase_C"/>
</dbReference>
<name>G0QU10_ICHMU</name>
<dbReference type="EC" id="1.3.8.6" evidence="11"/>
<dbReference type="SUPFAM" id="SSF47203">
    <property type="entry name" value="Acyl-CoA dehydrogenase C-terminal domain-like"/>
    <property type="match status" value="1"/>
</dbReference>
<evidence type="ECO:0000313" key="18">
    <source>
        <dbReference type="Proteomes" id="UP000008983"/>
    </source>
</evidence>
<dbReference type="eggNOG" id="KOG0138">
    <property type="taxonomic scope" value="Eukaryota"/>
</dbReference>
<dbReference type="Pfam" id="PF02771">
    <property type="entry name" value="Acyl-CoA_dh_N"/>
    <property type="match status" value="1"/>
</dbReference>
<evidence type="ECO:0000256" key="3">
    <source>
        <dbReference type="ARBA" id="ARBA00009347"/>
    </source>
</evidence>
<dbReference type="Pfam" id="PF00441">
    <property type="entry name" value="Acyl-CoA_dh_1"/>
    <property type="match status" value="1"/>
</dbReference>
<accession>G0QU10</accession>
<comment type="pathway">
    <text evidence="10">Amino-acid metabolism; tryptophan metabolism.</text>
</comment>
<dbReference type="PROSITE" id="PS00073">
    <property type="entry name" value="ACYL_COA_DH_2"/>
    <property type="match status" value="1"/>
</dbReference>
<dbReference type="GO" id="GO:0004361">
    <property type="term" value="F:glutaryl-CoA dehydrogenase activity"/>
    <property type="evidence" value="ECO:0007669"/>
    <property type="project" value="UniProtKB-EC"/>
</dbReference>
<dbReference type="PANTHER" id="PTHR42807">
    <property type="entry name" value="GLUTARYL-COA DEHYDROGENASE, MITOCHONDRIAL"/>
    <property type="match status" value="1"/>
</dbReference>
<dbReference type="Proteomes" id="UP000008983">
    <property type="component" value="Unassembled WGS sequence"/>
</dbReference>
<dbReference type="InterPro" id="IPR037069">
    <property type="entry name" value="AcylCoA_DH/ox_N_sf"/>
</dbReference>
<proteinExistence type="inferred from homology"/>
<sequence>MMFTKSTLIISKNLNNKLFSNFSQFIKYNFEDALNFKACLTQDELQIMENARQFSQDKLQPRIKDAYNHEKFDVNIMKEYGQMGFLGCTIQDYDLPGVSYTAYGLINREVERVDSGYRSALSVQSSLVMHPINEFGSKHLKDKYIPRLATGDLIGCFGLTEPNHGSDPGSMDSYAKKDGDDYILNGCKTWITNSPIADVFVVWVKDDKNDIRGFVLEKEMKGLTAPKIDGKLSLKASITGQIVMDDVRVHKSQMLDVKGLKGPFSCLNNARFGIAWGTLGAAEFCFHAARQYCLDRKQFGVPLAAFQLIQHKFAEMQTEIALGLQAVLQVSRMKEQKTLAPEMISLIKRNSCMKSIKICRDAREILGGNGIADEYHIQRHAINLETVNTYEGTNDIHALILGRAITGIQAFTRSYP</sequence>
<evidence type="ECO:0000256" key="2">
    <source>
        <dbReference type="ARBA" id="ARBA00004305"/>
    </source>
</evidence>
<dbReference type="Gene3D" id="1.10.540.10">
    <property type="entry name" value="Acyl-CoA dehydrogenase/oxidase, N-terminal domain"/>
    <property type="match status" value="1"/>
</dbReference>
<dbReference type="InterPro" id="IPR046373">
    <property type="entry name" value="Acyl-CoA_Oxase/DH_mid-dom_sf"/>
</dbReference>
<keyword evidence="5 13" id="KW-0274">FAD</keyword>
<evidence type="ECO:0000256" key="1">
    <source>
        <dbReference type="ARBA" id="ARBA00001974"/>
    </source>
</evidence>
<dbReference type="InParanoid" id="G0QU10"/>
<evidence type="ECO:0000313" key="17">
    <source>
        <dbReference type="EMBL" id="EGR31294.1"/>
    </source>
</evidence>
<dbReference type="GO" id="GO:0050660">
    <property type="term" value="F:flavin adenine dinucleotide binding"/>
    <property type="evidence" value="ECO:0007669"/>
    <property type="project" value="InterPro"/>
</dbReference>
<organism evidence="17 18">
    <name type="scientific">Ichthyophthirius multifiliis</name>
    <name type="common">White spot disease agent</name>
    <name type="synonym">Ich</name>
    <dbReference type="NCBI Taxonomy" id="5932"/>
    <lineage>
        <taxon>Eukaryota</taxon>
        <taxon>Sar</taxon>
        <taxon>Alveolata</taxon>
        <taxon>Ciliophora</taxon>
        <taxon>Intramacronucleata</taxon>
        <taxon>Oligohymenophorea</taxon>
        <taxon>Hymenostomatida</taxon>
        <taxon>Ophryoglenina</taxon>
        <taxon>Ichthyophthirius</taxon>
    </lineage>
</organism>
<dbReference type="PANTHER" id="PTHR42807:SF1">
    <property type="entry name" value="GLUTARYL-COA DEHYDROGENASE, MITOCHONDRIAL"/>
    <property type="match status" value="1"/>
</dbReference>
<evidence type="ECO:0000256" key="8">
    <source>
        <dbReference type="ARBA" id="ARBA00023128"/>
    </source>
</evidence>
<comment type="catalytic activity">
    <reaction evidence="12">
        <text>glutaryl-CoA + oxidized [electron-transfer flavoprotein] + 2 H(+) = (2E)-butenoyl-CoA + reduced [electron-transfer flavoprotein] + CO2</text>
        <dbReference type="Rhea" id="RHEA:13389"/>
        <dbReference type="Rhea" id="RHEA-COMP:10685"/>
        <dbReference type="Rhea" id="RHEA-COMP:10686"/>
        <dbReference type="ChEBI" id="CHEBI:15378"/>
        <dbReference type="ChEBI" id="CHEBI:16526"/>
        <dbReference type="ChEBI" id="CHEBI:57332"/>
        <dbReference type="ChEBI" id="CHEBI:57378"/>
        <dbReference type="ChEBI" id="CHEBI:57692"/>
        <dbReference type="ChEBI" id="CHEBI:58307"/>
        <dbReference type="EC" id="1.3.8.6"/>
    </reaction>
</comment>
<gene>
    <name evidence="17" type="ORF">IMG5_113780</name>
</gene>
<evidence type="ECO:0000256" key="12">
    <source>
        <dbReference type="ARBA" id="ARBA00049493"/>
    </source>
</evidence>
<dbReference type="CDD" id="cd01151">
    <property type="entry name" value="GCD"/>
    <property type="match status" value="1"/>
</dbReference>
<keyword evidence="7 13" id="KW-0560">Oxidoreductase</keyword>
<keyword evidence="4 13" id="KW-0285">Flavoprotein</keyword>
<dbReference type="InterPro" id="IPR006091">
    <property type="entry name" value="Acyl-CoA_Oxase/DH_mid-dom"/>
</dbReference>
<comment type="subcellular location">
    <subcellularLocation>
        <location evidence="2">Mitochondrion matrix</location>
    </subcellularLocation>
</comment>
<dbReference type="FunFam" id="1.20.140.10:FF:000006">
    <property type="entry name" value="Glutaryl-CoA dehydrogenase, mitochondrial"/>
    <property type="match status" value="1"/>
</dbReference>
<evidence type="ECO:0000256" key="13">
    <source>
        <dbReference type="RuleBase" id="RU362125"/>
    </source>
</evidence>
<dbReference type="OrthoDB" id="435240at2759"/>
<comment type="cofactor">
    <cofactor evidence="1 13">
        <name>FAD</name>
        <dbReference type="ChEBI" id="CHEBI:57692"/>
    </cofactor>
</comment>
<dbReference type="RefSeq" id="XP_004034780.1">
    <property type="nucleotide sequence ID" value="XM_004034732.1"/>
</dbReference>